<evidence type="ECO:0000313" key="2">
    <source>
        <dbReference type="RefSeq" id="XP_042638014.1"/>
    </source>
</evidence>
<dbReference type="Proteomes" id="UP000694850">
    <property type="component" value="Unplaced"/>
</dbReference>
<gene>
    <name evidence="2" type="primary">CUNH1orf162</name>
</gene>
<sequence>MSQADEMNESSSARDDEEGPDHAEEVWRRTMDHKFITDQVVTPITAVVLQVDSTREDSMGGYPSKHKSQIDEQQPHFTAAPAAPSAPCLPAIPNKELPHLILAFFAGVLLTLLLMALVLLIIKSYRKCHSSPQVLDPHSDPPAKLSAIPEESLTYAMMTFKTSETSNHLTENHFADLDPIVYSQVKVKN</sequence>
<reference evidence="2" key="1">
    <citation type="submission" date="2025-08" db="UniProtKB">
        <authorList>
            <consortium name="RefSeq"/>
        </authorList>
    </citation>
    <scope>IDENTIFICATION</scope>
</reference>
<keyword evidence="2" id="KW-0472">Membrane</keyword>
<organism evidence="1 2">
    <name type="scientific">Orycteropus afer afer</name>
    <dbReference type="NCBI Taxonomy" id="1230840"/>
    <lineage>
        <taxon>Eukaryota</taxon>
        <taxon>Metazoa</taxon>
        <taxon>Chordata</taxon>
        <taxon>Craniata</taxon>
        <taxon>Vertebrata</taxon>
        <taxon>Euteleostomi</taxon>
        <taxon>Mammalia</taxon>
        <taxon>Eutheria</taxon>
        <taxon>Afrotheria</taxon>
        <taxon>Tubulidentata</taxon>
        <taxon>Orycteropodidae</taxon>
        <taxon>Orycteropus</taxon>
    </lineage>
</organism>
<dbReference type="RefSeq" id="XP_042638014.1">
    <property type="nucleotide sequence ID" value="XM_042782080.1"/>
</dbReference>
<keyword evidence="1" id="KW-1185">Reference proteome</keyword>
<evidence type="ECO:0000313" key="1">
    <source>
        <dbReference type="Proteomes" id="UP000694850"/>
    </source>
</evidence>
<accession>A0AC54ZCR9</accession>
<keyword evidence="2" id="KW-0812">Transmembrane</keyword>
<proteinExistence type="predicted"/>
<protein>
    <submittedName>
        <fullName evidence="2">Transmembrane protein C1orf162 homolog</fullName>
    </submittedName>
</protein>
<name>A0AC54ZCR9_ORYAF</name>